<comment type="caution">
    <text evidence="2">The sequence shown here is derived from an EMBL/GenBank/DDBJ whole genome shotgun (WGS) entry which is preliminary data.</text>
</comment>
<reference evidence="2" key="1">
    <citation type="journal article" date="2019" name="Sci. Rep.">
        <title>Draft genome of Tanacetum cinerariifolium, the natural source of mosquito coil.</title>
        <authorList>
            <person name="Yamashiro T."/>
            <person name="Shiraishi A."/>
            <person name="Satake H."/>
            <person name="Nakayama K."/>
        </authorList>
    </citation>
    <scope>NUCLEOTIDE SEQUENCE</scope>
</reference>
<dbReference type="AlphaFoldDB" id="A0A6L2JFQ6"/>
<organism evidence="2">
    <name type="scientific">Tanacetum cinerariifolium</name>
    <name type="common">Dalmatian daisy</name>
    <name type="synonym">Chrysanthemum cinerariifolium</name>
    <dbReference type="NCBI Taxonomy" id="118510"/>
    <lineage>
        <taxon>Eukaryota</taxon>
        <taxon>Viridiplantae</taxon>
        <taxon>Streptophyta</taxon>
        <taxon>Embryophyta</taxon>
        <taxon>Tracheophyta</taxon>
        <taxon>Spermatophyta</taxon>
        <taxon>Magnoliopsida</taxon>
        <taxon>eudicotyledons</taxon>
        <taxon>Gunneridae</taxon>
        <taxon>Pentapetalae</taxon>
        <taxon>asterids</taxon>
        <taxon>campanulids</taxon>
        <taxon>Asterales</taxon>
        <taxon>Asteraceae</taxon>
        <taxon>Asteroideae</taxon>
        <taxon>Anthemideae</taxon>
        <taxon>Anthemidinae</taxon>
        <taxon>Tanacetum</taxon>
    </lineage>
</organism>
<accession>A0A6L2JFQ6</accession>
<feature type="region of interest" description="Disordered" evidence="1">
    <location>
        <begin position="671"/>
        <end position="692"/>
    </location>
</feature>
<evidence type="ECO:0000313" key="2">
    <source>
        <dbReference type="EMBL" id="GEU35821.1"/>
    </source>
</evidence>
<feature type="region of interest" description="Disordered" evidence="1">
    <location>
        <begin position="311"/>
        <end position="336"/>
    </location>
</feature>
<feature type="compositionally biased region" description="Polar residues" evidence="1">
    <location>
        <begin position="671"/>
        <end position="682"/>
    </location>
</feature>
<gene>
    <name evidence="2" type="ORF">Tci_007799</name>
</gene>
<name>A0A6L2JFQ6_TANCI</name>
<feature type="compositionally biased region" description="Basic and acidic residues" evidence="1">
    <location>
        <begin position="311"/>
        <end position="327"/>
    </location>
</feature>
<feature type="region of interest" description="Disordered" evidence="1">
    <location>
        <begin position="215"/>
        <end position="235"/>
    </location>
</feature>
<sequence length="872" mass="100259">MGAVAKLPEVILNGDSPPLTRFVKGVETPYPPTTIKEKLARKNELKARGTLLMALLNEHQLKFNSYKNARSLMEAIEKRFRGNKEYKKVQKTLLKQKYEKFNKTSSEGLDQIYDRLHKLINNEDLKKINPDDLEEMTMLTMRARRFLQKTRRNLGVKETETIGFNKTKVECFNYHRRGHFAMKCKATKHQDNRNREAPIRTVPVKDTTSNALASQLLDSQQSDKSKTGLGYDSQGIDSQVLENQVNDTNNTGEGYHAVPPPYTGNFMPPKPDLVFADEHVASDSEDEDEIETESKQIKHGFAKAKFVKPTEHVKSPRESIKKEENNRQTKYPRKNNQSLRVRRTFNQRTTPKNSDLKEKVNIVKGKVTTVRTKAVVSAVQGNGENAIKSSACWIWRSTRNVIDHISKDSGSYMLKRFNYFDLQGRLKSDQRIFDSGCFRYMTGNKSFLTDYQEFDGGFVTFEGSPKGGKIYGKVKTVNEDVQIRALVDGKKIIITEASIRRDLRLDDAEGTTCQPNAAIFEELARIWIFVNPSLTKKVFANMKRVGIGFSGGSFFRVNKTNQASEIVKLEKRVKKLEGKKKKRNPKLKRLYKVGLTARVESSKEEEDQGRMNDEDLFEVNDLDGDEVIVDVTTGENVKQDATVAEKETLIEIKSAKLRARGVIVQEPSGFRITSSSQPSQLPQAKDKVPEDDDDVTIEATPLSSKSPTIVDYKIYKEGKKSYIKIIRANGNSQNYLTFGTMFKNFNKEDLEVLRSIIKERFKKTKPVNDMDNLLFQTLKNMFEHNVEDNIWKYQQGVVKVYNWKLYDSCRVYCVTTQNMVYYLLVEKMYPFTNNILHQLWKDVRLQVDYEVEMAYDLLRLIRRQINEGYIPA</sequence>
<dbReference type="EMBL" id="BKCJ010000735">
    <property type="protein sequence ID" value="GEU35821.1"/>
    <property type="molecule type" value="Genomic_DNA"/>
</dbReference>
<protein>
    <submittedName>
        <fullName evidence="2">Uncharacterized protein</fullName>
    </submittedName>
</protein>
<evidence type="ECO:0000256" key="1">
    <source>
        <dbReference type="SAM" id="MobiDB-lite"/>
    </source>
</evidence>
<proteinExistence type="predicted"/>